<accession>A0ABT1IKK0</accession>
<sequence length="324" mass="35259">MGDSAEQRLYGAVRRWQVVPKEGLAGVIDAACLALVDGLDSPALRDLAGASPRDSRYDVGDVVTATLAELGIPEVGTMPLGCAAAAGGGVTRRDAVDVLRLDVVPGEGVNRFQVVVEVNGTDMTRVWGHRGVDPDELLIPDNLLSGGPKPRVVPIAVLVECCEYDSETIKVTVTRDGDRVHWDWPANSPIEPNLTFGAAEYDAELARVGADHSWETPLRTAGRLVQTGMDRDRLRDHGLEFGWVGRRNQDPEYFRVTFAVDEYQVFVDTPWLGRGPEELARAVCESLALPLEQWRATWSSTKASVTTPPSIAGPSWQPTPSRRP</sequence>
<evidence type="ECO:0000256" key="1">
    <source>
        <dbReference type="SAM" id="MobiDB-lite"/>
    </source>
</evidence>
<dbReference type="RefSeq" id="WP_253889667.1">
    <property type="nucleotide sequence ID" value="NZ_BAAAVB010000008.1"/>
</dbReference>
<evidence type="ECO:0000313" key="3">
    <source>
        <dbReference type="Proteomes" id="UP001205185"/>
    </source>
</evidence>
<feature type="compositionally biased region" description="Polar residues" evidence="1">
    <location>
        <begin position="300"/>
        <end position="309"/>
    </location>
</feature>
<name>A0ABT1IKK0_9PSEU</name>
<feature type="region of interest" description="Disordered" evidence="1">
    <location>
        <begin position="300"/>
        <end position="324"/>
    </location>
</feature>
<proteinExistence type="predicted"/>
<organism evidence="2 3">
    <name type="scientific">Actinokineospora diospyrosa</name>
    <dbReference type="NCBI Taxonomy" id="103728"/>
    <lineage>
        <taxon>Bacteria</taxon>
        <taxon>Bacillati</taxon>
        <taxon>Actinomycetota</taxon>
        <taxon>Actinomycetes</taxon>
        <taxon>Pseudonocardiales</taxon>
        <taxon>Pseudonocardiaceae</taxon>
        <taxon>Actinokineospora</taxon>
    </lineage>
</organism>
<evidence type="ECO:0000313" key="2">
    <source>
        <dbReference type="EMBL" id="MCP2272746.1"/>
    </source>
</evidence>
<dbReference type="EMBL" id="JAMTCO010000013">
    <property type="protein sequence ID" value="MCP2272746.1"/>
    <property type="molecule type" value="Genomic_DNA"/>
</dbReference>
<reference evidence="2 3" key="1">
    <citation type="submission" date="2022-06" db="EMBL/GenBank/DDBJ databases">
        <title>Genomic Encyclopedia of Archaeal and Bacterial Type Strains, Phase II (KMG-II): from individual species to whole genera.</title>
        <authorList>
            <person name="Goeker M."/>
        </authorList>
    </citation>
    <scope>NUCLEOTIDE SEQUENCE [LARGE SCALE GENOMIC DNA]</scope>
    <source>
        <strain evidence="2 3">DSM 44255</strain>
    </source>
</reference>
<dbReference type="Proteomes" id="UP001205185">
    <property type="component" value="Unassembled WGS sequence"/>
</dbReference>
<keyword evidence="3" id="KW-1185">Reference proteome</keyword>
<gene>
    <name evidence="2" type="ORF">LV75_005272</name>
</gene>
<comment type="caution">
    <text evidence="2">The sequence shown here is derived from an EMBL/GenBank/DDBJ whole genome shotgun (WGS) entry which is preliminary data.</text>
</comment>
<protein>
    <submittedName>
        <fullName evidence="2">Uncharacterized protein</fullName>
    </submittedName>
</protein>